<evidence type="ECO:0000259" key="8">
    <source>
        <dbReference type="PROSITE" id="PS50950"/>
    </source>
</evidence>
<feature type="compositionally biased region" description="Polar residues" evidence="7">
    <location>
        <begin position="419"/>
        <end position="432"/>
    </location>
</feature>
<sequence>MPTNCVAFGCTNYFVQGKKLRFFRFPSGNLYPEKREAWIRAVKRVGKDGHLWTPSQHSRICGDHFVTGEPSNDKSHVDYVPTVFVYGKDKNKSVVDRHQRPEERRTTFQGSIEGVKNCAYAMAQHGSVQSGESQEEYIVPSPGDPSAPSTSGISSTSDGSPFFVSDVRSLADAPPVKVKLEVIEEPMGDIEISPHHLPPSAASAGLTTPTYSSALETATRERSLVHSSQAHPVLPSATLGVFSASHVSTQQQQQHMQYNCPRTTTASAASSEDTAPLGTSTKMAKPPRESQALAEHKMNLEIQLLQINKRKAEAELKRLEADERKIVSKMLLIAEEMKRCDDERKKLRAQTEFFLHEKMRSQEELRKNAAITEHHLEEKRKAAASADLLIAQKKTEVLRQRMLLLELRKMRQDHKPRQHSNTIEQHSSSMEQ</sequence>
<evidence type="ECO:0000256" key="2">
    <source>
        <dbReference type="ARBA" id="ARBA00022771"/>
    </source>
</evidence>
<dbReference type="EMBL" id="GGLE01000913">
    <property type="protein sequence ID" value="MBY05039.1"/>
    <property type="molecule type" value="Transcribed_RNA"/>
</dbReference>
<evidence type="ECO:0000256" key="5">
    <source>
        <dbReference type="PROSITE-ProRule" id="PRU00309"/>
    </source>
</evidence>
<feature type="region of interest" description="Disordered" evidence="7">
    <location>
        <begin position="262"/>
        <end position="291"/>
    </location>
</feature>
<evidence type="ECO:0000256" key="3">
    <source>
        <dbReference type="ARBA" id="ARBA00022833"/>
    </source>
</evidence>
<dbReference type="AlphaFoldDB" id="A0A2R5L6D3"/>
<evidence type="ECO:0000256" key="7">
    <source>
        <dbReference type="SAM" id="MobiDB-lite"/>
    </source>
</evidence>
<dbReference type="InterPro" id="IPR006612">
    <property type="entry name" value="THAP_Znf"/>
</dbReference>
<feature type="domain" description="THAP-type" evidence="8">
    <location>
        <begin position="1"/>
        <end position="84"/>
    </location>
</feature>
<keyword evidence="3" id="KW-0862">Zinc</keyword>
<evidence type="ECO:0000256" key="6">
    <source>
        <dbReference type="SAM" id="Coils"/>
    </source>
</evidence>
<feature type="region of interest" description="Disordered" evidence="7">
    <location>
        <begin position="409"/>
        <end position="432"/>
    </location>
</feature>
<dbReference type="Pfam" id="PF05485">
    <property type="entry name" value="THAP"/>
    <property type="match status" value="1"/>
</dbReference>
<reference evidence="9" key="1">
    <citation type="submission" date="2018-03" db="EMBL/GenBank/DDBJ databases">
        <title>The relapsing fever spirochete Borrelia turicatae persists in the highly oxidative environment of its soft-bodied tick vector.</title>
        <authorList>
            <person name="Bourret T.J."/>
            <person name="Boyle W.K."/>
            <person name="Valenzuela J.G."/>
            <person name="Oliveira F."/>
            <person name="Lopez J.E."/>
        </authorList>
    </citation>
    <scope>NUCLEOTIDE SEQUENCE</scope>
    <source>
        <strain evidence="9">Kansas strain/isolate</strain>
        <tissue evidence="9">Salivary glands</tissue>
    </source>
</reference>
<organism evidence="9">
    <name type="scientific">Ornithodoros turicata</name>
    <dbReference type="NCBI Taxonomy" id="34597"/>
    <lineage>
        <taxon>Eukaryota</taxon>
        <taxon>Metazoa</taxon>
        <taxon>Ecdysozoa</taxon>
        <taxon>Arthropoda</taxon>
        <taxon>Chelicerata</taxon>
        <taxon>Arachnida</taxon>
        <taxon>Acari</taxon>
        <taxon>Parasitiformes</taxon>
        <taxon>Ixodida</taxon>
        <taxon>Ixodoidea</taxon>
        <taxon>Argasidae</taxon>
        <taxon>Ornithodorinae</taxon>
        <taxon>Ornithodoros</taxon>
    </lineage>
</organism>
<dbReference type="GO" id="GO:0003677">
    <property type="term" value="F:DNA binding"/>
    <property type="evidence" value="ECO:0007669"/>
    <property type="project" value="UniProtKB-UniRule"/>
</dbReference>
<dbReference type="SUPFAM" id="SSF57716">
    <property type="entry name" value="Glucocorticoid receptor-like (DNA-binding domain)"/>
    <property type="match status" value="1"/>
</dbReference>
<dbReference type="PANTHER" id="PTHR46927:SF3">
    <property type="entry name" value="THAP-TYPE DOMAIN-CONTAINING PROTEIN"/>
    <property type="match status" value="1"/>
</dbReference>
<keyword evidence="1" id="KW-0479">Metal-binding</keyword>
<keyword evidence="4 5" id="KW-0238">DNA-binding</keyword>
<dbReference type="SMART" id="SM00980">
    <property type="entry name" value="THAP"/>
    <property type="match status" value="1"/>
</dbReference>
<keyword evidence="6" id="KW-0175">Coiled coil</keyword>
<accession>A0A2R5L6D3</accession>
<dbReference type="PROSITE" id="PS50950">
    <property type="entry name" value="ZF_THAP"/>
    <property type="match status" value="1"/>
</dbReference>
<keyword evidence="2 5" id="KW-0863">Zinc-finger</keyword>
<evidence type="ECO:0000313" key="9">
    <source>
        <dbReference type="EMBL" id="MBY05039.1"/>
    </source>
</evidence>
<dbReference type="GO" id="GO:0008270">
    <property type="term" value="F:zinc ion binding"/>
    <property type="evidence" value="ECO:0007669"/>
    <property type="project" value="UniProtKB-KW"/>
</dbReference>
<dbReference type="PANTHER" id="PTHR46927">
    <property type="entry name" value="AGAP005574-PA"/>
    <property type="match status" value="1"/>
</dbReference>
<protein>
    <recommendedName>
        <fullName evidence="8">THAP-type domain-containing protein</fullName>
    </recommendedName>
</protein>
<proteinExistence type="predicted"/>
<dbReference type="InterPro" id="IPR052224">
    <property type="entry name" value="THAP_domain_protein"/>
</dbReference>
<name>A0A2R5L6D3_9ACAR</name>
<evidence type="ECO:0000256" key="1">
    <source>
        <dbReference type="ARBA" id="ARBA00022723"/>
    </source>
</evidence>
<feature type="region of interest" description="Disordered" evidence="7">
    <location>
        <begin position="126"/>
        <end position="158"/>
    </location>
</feature>
<feature type="coiled-coil region" evidence="6">
    <location>
        <begin position="295"/>
        <end position="329"/>
    </location>
</feature>
<feature type="compositionally biased region" description="Low complexity" evidence="7">
    <location>
        <begin position="144"/>
        <end position="158"/>
    </location>
</feature>
<evidence type="ECO:0000256" key="4">
    <source>
        <dbReference type="ARBA" id="ARBA00023125"/>
    </source>
</evidence>